<evidence type="ECO:0000313" key="2">
    <source>
        <dbReference type="Proteomes" id="UP000297783"/>
    </source>
</evidence>
<gene>
    <name evidence="1" type="ORF">C9E93_05220</name>
</gene>
<dbReference type="InterPro" id="IPR027417">
    <property type="entry name" value="P-loop_NTPase"/>
</dbReference>
<protein>
    <submittedName>
        <fullName evidence="1">DUF2326 domain-containing protein</fullName>
    </submittedName>
</protein>
<feature type="non-terminal residue" evidence="1">
    <location>
        <position position="103"/>
    </location>
</feature>
<dbReference type="AlphaFoldDB" id="A0A659MKQ2"/>
<organism evidence="1 2">
    <name type="scientific">Salmonella enterica I</name>
    <dbReference type="NCBI Taxonomy" id="59201"/>
    <lineage>
        <taxon>Bacteria</taxon>
        <taxon>Pseudomonadati</taxon>
        <taxon>Pseudomonadota</taxon>
        <taxon>Gammaproteobacteria</taxon>
        <taxon>Enterobacterales</taxon>
        <taxon>Enterobacteriaceae</taxon>
        <taxon>Salmonella</taxon>
    </lineage>
</organism>
<dbReference type="Proteomes" id="UP000297783">
    <property type="component" value="Unassembled WGS sequence"/>
</dbReference>
<name>A0A659MKQ2_SALET</name>
<accession>A0A659MKQ2</accession>
<comment type="caution">
    <text evidence="1">The sequence shown here is derived from an EMBL/GenBank/DDBJ whole genome shotgun (WGS) entry which is preliminary data.</text>
</comment>
<sequence length="103" mass="11666">MFLKELVVTSPYLGEIRRISFHKGVNLILDKSTTDLSGTGNSVGKTTVLRSLDFCMGAKQESFYTDPEFKTTNVLIKDFLIDNEVEFKLTLTLSKNDELTIKR</sequence>
<proteinExistence type="predicted"/>
<evidence type="ECO:0000313" key="1">
    <source>
        <dbReference type="EMBL" id="TGC40675.1"/>
    </source>
</evidence>
<dbReference type="Gene3D" id="3.40.50.300">
    <property type="entry name" value="P-loop containing nucleotide triphosphate hydrolases"/>
    <property type="match status" value="1"/>
</dbReference>
<reference evidence="1 2" key="1">
    <citation type="submission" date="2018-03" db="EMBL/GenBank/DDBJ databases">
        <title>Non-Typhoidal Salmonella genome sequencing and assembly.</title>
        <authorList>
            <person name="Matchawe C."/>
        </authorList>
    </citation>
    <scope>NUCLEOTIDE SEQUENCE [LARGE SCALE GENOMIC DNA]</scope>
    <source>
        <strain evidence="1 2">98se</strain>
    </source>
</reference>
<dbReference type="EMBL" id="PYJV01000034">
    <property type="protein sequence ID" value="TGC40675.1"/>
    <property type="molecule type" value="Genomic_DNA"/>
</dbReference>